<reference evidence="1" key="1">
    <citation type="submission" date="2020-10" db="EMBL/GenBank/DDBJ databases">
        <authorList>
            <person name="Gilroy R."/>
        </authorList>
    </citation>
    <scope>NUCLEOTIDE SEQUENCE</scope>
    <source>
        <strain evidence="1">CHK184-20233</strain>
    </source>
</reference>
<name>A0A9D1DV04_9FIRM</name>
<evidence type="ECO:0000313" key="2">
    <source>
        <dbReference type="Proteomes" id="UP000824232"/>
    </source>
</evidence>
<dbReference type="EMBL" id="DVHC01000054">
    <property type="protein sequence ID" value="HIR59418.1"/>
    <property type="molecule type" value="Genomic_DNA"/>
</dbReference>
<proteinExistence type="predicted"/>
<dbReference type="AlphaFoldDB" id="A0A9D1DV04"/>
<gene>
    <name evidence="1" type="ORF">IAB38_05140</name>
</gene>
<dbReference type="Proteomes" id="UP000824232">
    <property type="component" value="Unassembled WGS sequence"/>
</dbReference>
<protein>
    <submittedName>
        <fullName evidence="1">Uncharacterized protein</fullName>
    </submittedName>
</protein>
<sequence>MVEKIQYEDDKLKICAPDSLKFIVDDIVNYFNKHCKKVFNFYHLNSYSRYQINLFDDIEKFRNFVINDLRGGKNTLPDYAVGTYDKGMCNQFVELRKDKNGVYALKDNKNEYISDKVYRRRISTPIHELIHIIYLNNCAHGNSKLRAVWFDEGLAQNLSGEYDYLEQDFNEFVKFYNKVKKETKYIPELKGIKHGNDFRNDNYNLYKLSYLAVRYLFQTMTQDEIYNIAMDYNKTNEIGKSIMTDMFKYFDNYINNDVGNN</sequence>
<accession>A0A9D1DV04</accession>
<reference evidence="1" key="2">
    <citation type="journal article" date="2021" name="PeerJ">
        <title>Extensive microbial diversity within the chicken gut microbiome revealed by metagenomics and culture.</title>
        <authorList>
            <person name="Gilroy R."/>
            <person name="Ravi A."/>
            <person name="Getino M."/>
            <person name="Pursley I."/>
            <person name="Horton D.L."/>
            <person name="Alikhan N.F."/>
            <person name="Baker D."/>
            <person name="Gharbi K."/>
            <person name="Hall N."/>
            <person name="Watson M."/>
            <person name="Adriaenssens E.M."/>
            <person name="Foster-Nyarko E."/>
            <person name="Jarju S."/>
            <person name="Secka A."/>
            <person name="Antonio M."/>
            <person name="Oren A."/>
            <person name="Chaudhuri R.R."/>
            <person name="La Ragione R."/>
            <person name="Hildebrand F."/>
            <person name="Pallen M.J."/>
        </authorList>
    </citation>
    <scope>NUCLEOTIDE SEQUENCE</scope>
    <source>
        <strain evidence="1">CHK184-20233</strain>
    </source>
</reference>
<organism evidence="1 2">
    <name type="scientific">Candidatus Onthousia excrementipullorum</name>
    <dbReference type="NCBI Taxonomy" id="2840884"/>
    <lineage>
        <taxon>Bacteria</taxon>
        <taxon>Bacillati</taxon>
        <taxon>Bacillota</taxon>
        <taxon>Bacilli</taxon>
        <taxon>Candidatus Onthousia</taxon>
    </lineage>
</organism>
<evidence type="ECO:0000313" key="1">
    <source>
        <dbReference type="EMBL" id="HIR59418.1"/>
    </source>
</evidence>
<comment type="caution">
    <text evidence="1">The sequence shown here is derived from an EMBL/GenBank/DDBJ whole genome shotgun (WGS) entry which is preliminary data.</text>
</comment>
<dbReference type="Gene3D" id="1.10.390.20">
    <property type="match status" value="1"/>
</dbReference>